<reference evidence="4 5" key="1">
    <citation type="submission" date="2015-11" db="EMBL/GenBank/DDBJ databases">
        <authorList>
            <person name="Sahl J."/>
            <person name="Wagner D."/>
            <person name="Keim P."/>
        </authorList>
    </citation>
    <scope>NUCLEOTIDE SEQUENCE [LARGE SCALE GENOMIC DNA]</scope>
    <source>
        <strain evidence="4 5">BDU18</strain>
    </source>
</reference>
<evidence type="ECO:0000256" key="2">
    <source>
        <dbReference type="ARBA" id="ARBA00023315"/>
    </source>
</evidence>
<accession>A0ABR5T7R2</accession>
<evidence type="ECO:0000313" key="4">
    <source>
        <dbReference type="EMBL" id="KWZ39076.1"/>
    </source>
</evidence>
<keyword evidence="2" id="KW-0012">Acyltransferase</keyword>
<dbReference type="SUPFAM" id="SSF55729">
    <property type="entry name" value="Acyl-CoA N-acyltransferases (Nat)"/>
    <property type="match status" value="1"/>
</dbReference>
<keyword evidence="1" id="KW-0808">Transferase</keyword>
<evidence type="ECO:0000259" key="3">
    <source>
        <dbReference type="PROSITE" id="PS51186"/>
    </source>
</evidence>
<dbReference type="PANTHER" id="PTHR43877:SF8">
    <property type="entry name" value="N-ACETYLGLUTAMATE SYNTHASE-RELATED"/>
    <property type="match status" value="1"/>
</dbReference>
<dbReference type="InterPro" id="IPR016181">
    <property type="entry name" value="Acyl_CoA_acyltransferase"/>
</dbReference>
<dbReference type="Pfam" id="PF00583">
    <property type="entry name" value="Acetyltransf_1"/>
    <property type="match status" value="1"/>
</dbReference>
<name>A0ABR5T7R2_9BURK</name>
<feature type="domain" description="N-acetyltransferase" evidence="3">
    <location>
        <begin position="9"/>
        <end position="162"/>
    </location>
</feature>
<dbReference type="CDD" id="cd04301">
    <property type="entry name" value="NAT_SF"/>
    <property type="match status" value="1"/>
</dbReference>
<sequence>MSERDPLEALVRDYQAADAEPVSALFRAVYGEHYVYPDVYLPSRIHAHNVSGRWRSAVAVRDGRLLGHATLWRDAARPGLAELALNVVHPDARGQRIASRLARHLHATAGRLGVGMVTIKQVCSHPRSQHVALALGFRSTALLIDYVESPFGQAERESIVVGCLPLRAWPLPRLDWPAHWRAWLDSLRAAFGEAPPAPDSAASDFTLTRDGLRVVLETSRASEAQIAEIAALPARSLLDLSLPATAENVAHAPVLTRGGFRFGGLLPAANGGWRLLWLRGRGPRELHLCDRQGERLYRLYAEAEPGARESGNRCP</sequence>
<dbReference type="EMBL" id="LNJQ01000004">
    <property type="protein sequence ID" value="KWZ39076.1"/>
    <property type="molecule type" value="Genomic_DNA"/>
</dbReference>
<dbReference type="PANTHER" id="PTHR43877">
    <property type="entry name" value="AMINOALKYLPHOSPHONATE N-ACETYLTRANSFERASE-RELATED-RELATED"/>
    <property type="match status" value="1"/>
</dbReference>
<dbReference type="RefSeq" id="WP_059575627.1">
    <property type="nucleotide sequence ID" value="NZ_CP013418.1"/>
</dbReference>
<evidence type="ECO:0000256" key="1">
    <source>
        <dbReference type="ARBA" id="ARBA00022679"/>
    </source>
</evidence>
<keyword evidence="5" id="KW-1185">Reference proteome</keyword>
<gene>
    <name evidence="4" type="ORF">WS72_30385</name>
</gene>
<proteinExistence type="predicted"/>
<organism evidence="4 5">
    <name type="scientific">Burkholderia savannae</name>
    <dbReference type="NCBI Taxonomy" id="1637837"/>
    <lineage>
        <taxon>Bacteria</taxon>
        <taxon>Pseudomonadati</taxon>
        <taxon>Pseudomonadota</taxon>
        <taxon>Betaproteobacteria</taxon>
        <taxon>Burkholderiales</taxon>
        <taxon>Burkholderiaceae</taxon>
        <taxon>Burkholderia</taxon>
        <taxon>pseudomallei group</taxon>
    </lineage>
</organism>
<dbReference type="Proteomes" id="UP000070255">
    <property type="component" value="Unassembled WGS sequence"/>
</dbReference>
<dbReference type="PROSITE" id="PS51186">
    <property type="entry name" value="GNAT"/>
    <property type="match status" value="1"/>
</dbReference>
<dbReference type="Gene3D" id="3.40.630.30">
    <property type="match status" value="1"/>
</dbReference>
<dbReference type="InterPro" id="IPR050832">
    <property type="entry name" value="Bact_Acetyltransf"/>
</dbReference>
<evidence type="ECO:0000313" key="5">
    <source>
        <dbReference type="Proteomes" id="UP000070255"/>
    </source>
</evidence>
<protein>
    <recommendedName>
        <fullName evidence="3">N-acetyltransferase domain-containing protein</fullName>
    </recommendedName>
</protein>
<dbReference type="InterPro" id="IPR000182">
    <property type="entry name" value="GNAT_dom"/>
</dbReference>
<comment type="caution">
    <text evidence="4">The sequence shown here is derived from an EMBL/GenBank/DDBJ whole genome shotgun (WGS) entry which is preliminary data.</text>
</comment>